<evidence type="ECO:0000256" key="1">
    <source>
        <dbReference type="ARBA" id="ARBA00004123"/>
    </source>
</evidence>
<evidence type="ECO:0000256" key="6">
    <source>
        <dbReference type="ARBA" id="ARBA00022927"/>
    </source>
</evidence>
<dbReference type="Gene3D" id="1.25.10.10">
    <property type="entry name" value="Leucine-rich Repeat Variant"/>
    <property type="match status" value="1"/>
</dbReference>
<dbReference type="GO" id="GO:0006611">
    <property type="term" value="P:protein export from nucleus"/>
    <property type="evidence" value="ECO:0007669"/>
    <property type="project" value="InterPro"/>
</dbReference>
<evidence type="ECO:0000313" key="8">
    <source>
        <dbReference type="EMBL" id="JAP39998.1"/>
    </source>
</evidence>
<proteinExistence type="inferred from homology"/>
<comment type="subcellular location">
    <subcellularLocation>
        <location evidence="2">Cytoplasm</location>
    </subcellularLocation>
    <subcellularLocation>
        <location evidence="1">Nucleus</location>
    </subcellularLocation>
</comment>
<dbReference type="InterPro" id="IPR011989">
    <property type="entry name" value="ARM-like"/>
</dbReference>
<organism evidence="8">
    <name type="scientific">Schistocephalus solidus</name>
    <name type="common">Tapeworm</name>
    <dbReference type="NCBI Taxonomy" id="70667"/>
    <lineage>
        <taxon>Eukaryota</taxon>
        <taxon>Metazoa</taxon>
        <taxon>Spiralia</taxon>
        <taxon>Lophotrochozoa</taxon>
        <taxon>Platyhelminthes</taxon>
        <taxon>Cestoda</taxon>
        <taxon>Eucestoda</taxon>
        <taxon>Diphyllobothriidea</taxon>
        <taxon>Diphyllobothriidae</taxon>
        <taxon>Schistocephalus</taxon>
    </lineage>
</organism>
<dbReference type="GO" id="GO:0005634">
    <property type="term" value="C:nucleus"/>
    <property type="evidence" value="ECO:0007669"/>
    <property type="project" value="UniProtKB-SubCell"/>
</dbReference>
<comment type="similarity">
    <text evidence="3">Belongs to the exportin family.</text>
</comment>
<keyword evidence="5" id="KW-0963">Cytoplasm</keyword>
<gene>
    <name evidence="8" type="primary">XPO6</name>
    <name evidence="8" type="ORF">TR143584</name>
</gene>
<evidence type="ECO:0000256" key="5">
    <source>
        <dbReference type="ARBA" id="ARBA00022490"/>
    </source>
</evidence>
<dbReference type="SUPFAM" id="SSF48371">
    <property type="entry name" value="ARM repeat"/>
    <property type="match status" value="1"/>
</dbReference>
<reference evidence="8" key="1">
    <citation type="submission" date="2016-01" db="EMBL/GenBank/DDBJ databases">
        <title>Reference transcriptome for the parasite Schistocephalus solidus: insights into the molecular evolution of parasitism.</title>
        <authorList>
            <person name="Hebert F.O."/>
            <person name="Grambauer S."/>
            <person name="Barber I."/>
            <person name="Landry C.R."/>
            <person name="Aubin-Horth N."/>
        </authorList>
    </citation>
    <scope>NUCLEOTIDE SEQUENCE</scope>
</reference>
<dbReference type="InterPro" id="IPR016024">
    <property type="entry name" value="ARM-type_fold"/>
</dbReference>
<evidence type="ECO:0000256" key="2">
    <source>
        <dbReference type="ARBA" id="ARBA00004496"/>
    </source>
</evidence>
<dbReference type="PANTHER" id="PTHR21452">
    <property type="entry name" value="EXPORTIN-6"/>
    <property type="match status" value="1"/>
</dbReference>
<evidence type="ECO:0000256" key="7">
    <source>
        <dbReference type="ARBA" id="ARBA00023242"/>
    </source>
</evidence>
<dbReference type="PANTHER" id="PTHR21452:SF4">
    <property type="entry name" value="EXPORTIN-6"/>
    <property type="match status" value="1"/>
</dbReference>
<sequence length="1312" mass="146116">GAPPPPHGASGGKGNKSHWLPLAEFLNYMSTLTELQGLLTELFTQTSSPERLSYVQELLSQFEREPTAWKSALSFLSMSTDQYVCMFSLGVIETALNRLQEVSQAEKQTILSFLEDFALVEFVSSSSSSASPPTFTKFKAVKLAATIYKRDFIHNLPSFTEKLLRPLTVPANLTSLDQVQRLSFALTLLHFAYGELIRPDASLNNEKAAALRSELDNTARSIFNAVIDLTETLLCCDILNKVKGLFTEECVSEAAFYASTREVLGFSATLLCSADLKKQELSPRLVKVFVSILLCLSDLVAAAPLSSLNPYKLYSCIYVFGILGSPTTLTTISNLAKVYNLSSIMSLDVISDVGFNSLSCLQEVVERKDIPRDSMVVHLSFVFKIIHWYLLMQDPNFPVSDLAEPTLVSLSAAKGTVSCSAPDGVSLTEITLLNQTIESIWQNTCQKLSDLLQHLVTNFLNFFKQNEQPASASPYQFHPLNFMLLVHNFTFQTCKRIFPVYISSLNTWASYLEFTRAIYYGDSATPFTITQRNVDLPQSTQLIISTLCLSLTSSLYFSDSASFLDSLDNESDDLATDAGIHSNSYSSFFDDILQNTHSPGLDRHDSEYHDFVQTSLTLLSSVTFFVPKLVFQSIFSHLQEGLNVFRQLTNPEEQLVFEEHVSRKLHGALRDLTMSLQCLSFLADNLVSLDETDMLRWLLPYLVQSLGAGVSFLERITALREETIRKDVIQVVIENVNVIRCLIASGFVISSEDGLPVDRETKGCLVLSVSERDSLVALLLSCIRQLLFTTNSPWASNLPLHAAELFFNMVTTSNPPGFLPSSGLLLSPSSNPESSGHLQDILGCCFSVNTLKSLPIAVQRVIVRACTIYLLTDEVPRAAQLVAPKRLEDLRSVTSLKLSLFTDRLFLVFSQCIQPQTLKTDEDSYFAGLCWLNEAVASLSNLSGKSRRLMYDQLLNSKLLDQLWPCLDASLTASVDSERNTALFIAHLSFFVQFIDVYGNQKATASLIPGFVTGVLKLLQVLEQKMSSRLVSPVMAHLVRLLNVLVQNRSAFLPLVSEIFHFCVYFLLLNLASVQPTIDMTVMANVTAVVSRACLNDADFCVSIFTLVFRIVSFGFHQLTQHNGLQSTPVMNDGARKEDDFNLFMRLVVAVFSENVTDLRLVVQTIDSLCSLNQHHDLFALPIFTTRWRDQLGQCILCFLMAQPQTDGKESLFHGLYSLYVATNRDQSVFQANLFWESALLPFLVNFQHLLPSGKSELYRNLALSFNSPGSKFKNVDELSSILSPFLIDLKYLCKSGGTPFSQAYSLPIKVT</sequence>
<keyword evidence="4" id="KW-0813">Transport</keyword>
<name>A0A0X3NJW0_SCHSO</name>
<dbReference type="GO" id="GO:0005049">
    <property type="term" value="F:nuclear export signal receptor activity"/>
    <property type="evidence" value="ECO:0007669"/>
    <property type="project" value="InterPro"/>
</dbReference>
<keyword evidence="7" id="KW-0539">Nucleus</keyword>
<accession>A0A0X3NJW0</accession>
<evidence type="ECO:0000256" key="4">
    <source>
        <dbReference type="ARBA" id="ARBA00022448"/>
    </source>
</evidence>
<dbReference type="EMBL" id="GEEE01023227">
    <property type="protein sequence ID" value="JAP39998.1"/>
    <property type="molecule type" value="Transcribed_RNA"/>
</dbReference>
<keyword evidence="6" id="KW-0653">Protein transport</keyword>
<protein>
    <submittedName>
        <fullName evidence="8">Exportin-6</fullName>
    </submittedName>
</protein>
<dbReference type="GO" id="GO:0005737">
    <property type="term" value="C:cytoplasm"/>
    <property type="evidence" value="ECO:0007669"/>
    <property type="project" value="UniProtKB-SubCell"/>
</dbReference>
<dbReference type="InterPro" id="IPR040016">
    <property type="entry name" value="XPO6"/>
</dbReference>
<evidence type="ECO:0000256" key="3">
    <source>
        <dbReference type="ARBA" id="ARBA00009466"/>
    </source>
</evidence>
<feature type="non-terminal residue" evidence="8">
    <location>
        <position position="1"/>
    </location>
</feature>